<dbReference type="Proteomes" id="UP000032305">
    <property type="component" value="Unassembled WGS sequence"/>
</dbReference>
<accession>A0A0A1W9G7</accession>
<keyword evidence="1" id="KW-0732">Signal</keyword>
<feature type="signal peptide" evidence="1">
    <location>
        <begin position="1"/>
        <end position="21"/>
    </location>
</feature>
<sequence length="267" mass="28697">MLAMAILAAAAQVAAAPPVIAAQDSRSEQQRLAEASIFGVMIYAFDRAAWVSTDSLMEVVPRDQLAGTGGYVIEPIDKDTLRATYFKGDAASARAFFVADVRGGKVVRHEILAEPLPLTPVQMILARAREIARHEAAAKGYRPCTAAPFNTVVLPSVNGGPVTVYLLSPQVSNASYMMGGNYRVAIAPDGRIVASRAFNTSCLNITLPAATKDTKVAGLLVNHLLDPVPTEIHVFVSYSVLQPVFVRTPDKRVWQVRGRDISVVSPR</sequence>
<evidence type="ECO:0000313" key="3">
    <source>
        <dbReference type="Proteomes" id="UP000032305"/>
    </source>
</evidence>
<comment type="caution">
    <text evidence="2">The sequence shown here is derived from an EMBL/GenBank/DDBJ whole genome shotgun (WGS) entry which is preliminary data.</text>
</comment>
<evidence type="ECO:0000256" key="1">
    <source>
        <dbReference type="SAM" id="SignalP"/>
    </source>
</evidence>
<name>A0A0A1W9G7_9SPHN</name>
<dbReference type="RefSeq" id="WP_042489574.1">
    <property type="nucleotide sequence ID" value="NZ_BBPI01000070.1"/>
</dbReference>
<keyword evidence="3" id="KW-1185">Reference proteome</keyword>
<dbReference type="eggNOG" id="ENOG5033FAI">
    <property type="taxonomic scope" value="Bacteria"/>
</dbReference>
<protein>
    <submittedName>
        <fullName evidence="2">Uncharacterized protein</fullName>
    </submittedName>
</protein>
<evidence type="ECO:0000313" key="2">
    <source>
        <dbReference type="EMBL" id="GAM01983.1"/>
    </source>
</evidence>
<reference evidence="2 3" key="1">
    <citation type="submission" date="2014-11" db="EMBL/GenBank/DDBJ databases">
        <title>Whole genome shotgun sequence of Sphingomonas parapaucimobilis NBRC 15100.</title>
        <authorList>
            <person name="Katano-Makiyama Y."/>
            <person name="Hosoyama A."/>
            <person name="Hashimoto M."/>
            <person name="Hosoyama Y."/>
            <person name="Noguchi M."/>
            <person name="Numata M."/>
            <person name="Tsuchikane K."/>
            <person name="Hirakata S."/>
            <person name="Uohara A."/>
            <person name="Shimodaira J."/>
            <person name="Ohji S."/>
            <person name="Ichikawa N."/>
            <person name="Kimura A."/>
            <person name="Yamazoe A."/>
            <person name="Fujita N."/>
        </authorList>
    </citation>
    <scope>NUCLEOTIDE SEQUENCE [LARGE SCALE GENOMIC DNA]</scope>
    <source>
        <strain evidence="2 3">NBRC 15100</strain>
    </source>
</reference>
<organism evidence="2 3">
    <name type="scientific">Sphingomonas parapaucimobilis NBRC 15100</name>
    <dbReference type="NCBI Taxonomy" id="1219049"/>
    <lineage>
        <taxon>Bacteria</taxon>
        <taxon>Pseudomonadati</taxon>
        <taxon>Pseudomonadota</taxon>
        <taxon>Alphaproteobacteria</taxon>
        <taxon>Sphingomonadales</taxon>
        <taxon>Sphingomonadaceae</taxon>
        <taxon>Sphingomonas</taxon>
    </lineage>
</organism>
<feature type="chain" id="PRO_5001981915" evidence="1">
    <location>
        <begin position="22"/>
        <end position="267"/>
    </location>
</feature>
<proteinExistence type="predicted"/>
<dbReference type="EMBL" id="BBPI01000070">
    <property type="protein sequence ID" value="GAM01983.1"/>
    <property type="molecule type" value="Genomic_DNA"/>
</dbReference>
<gene>
    <name evidence="2" type="ORF">SP5_070_00660</name>
</gene>
<dbReference type="AlphaFoldDB" id="A0A0A1W9G7"/>
<dbReference type="OrthoDB" id="7204730at2"/>